<protein>
    <submittedName>
        <fullName evidence="1">Uncharacterized protein</fullName>
    </submittedName>
</protein>
<dbReference type="RefSeq" id="WP_322521160.1">
    <property type="nucleotide sequence ID" value="NZ_CP140153.1"/>
</dbReference>
<evidence type="ECO:0000313" key="2">
    <source>
        <dbReference type="Proteomes" id="UP001327459"/>
    </source>
</evidence>
<evidence type="ECO:0000313" key="1">
    <source>
        <dbReference type="EMBL" id="WQH16145.1"/>
    </source>
</evidence>
<accession>A0ABZ0YY92</accession>
<dbReference type="EMBL" id="CP140153">
    <property type="protein sequence ID" value="WQH16145.1"/>
    <property type="molecule type" value="Genomic_DNA"/>
</dbReference>
<organism evidence="1 2">
    <name type="scientific">Guyparkeria halophila</name>
    <dbReference type="NCBI Taxonomy" id="47960"/>
    <lineage>
        <taxon>Bacteria</taxon>
        <taxon>Pseudomonadati</taxon>
        <taxon>Pseudomonadota</taxon>
        <taxon>Gammaproteobacteria</taxon>
        <taxon>Chromatiales</taxon>
        <taxon>Thioalkalibacteraceae</taxon>
        <taxon>Guyparkeria</taxon>
    </lineage>
</organism>
<dbReference type="Proteomes" id="UP001327459">
    <property type="component" value="Chromosome"/>
</dbReference>
<reference evidence="1 2" key="1">
    <citation type="submission" date="2023-11" db="EMBL/GenBank/DDBJ databases">
        <title>MicrobeMod: A computational toolkit for identifying prokaryotic methylation and restriction-modification with nanopore sequencing.</title>
        <authorList>
            <person name="Crits-Christoph A."/>
            <person name="Kang S.C."/>
            <person name="Lee H."/>
            <person name="Ostrov N."/>
        </authorList>
    </citation>
    <scope>NUCLEOTIDE SEQUENCE [LARGE SCALE GENOMIC DNA]</scope>
    <source>
        <strain evidence="1 2">ATCC 49870</strain>
    </source>
</reference>
<sequence length="331" mass="37449">MPEYKRKTLQYRCVEGLHDGRTLQNLLTPVISGSHAYVDQRSQAVEGAHPDDELNRCLNRWVHEDNMLFGEFILYVPGTNKQVVTVQQRQRELSVDQIQPPQDPDGHPREFIDSVLYFGVKDNHLAIMQSQSLSDRDLERYLSWLLGSEGGNVLLDGEQIALRKELDIASRNIFNDVREVTVGAPLFDPTETQGTVDPETKQVNVNLTGRGLDWLRHALGRDWVDQLDQADLAGAHNVEVHLSIVRKGGKRTPGPDNAPQQTMSAITTTLRHLHEEDVTVHTRTYGTVKGDKLFLKTNKSIKCQYGVPTVDHVFEEMGAWLLECIEQDLVQ</sequence>
<proteinExistence type="predicted"/>
<name>A0ABZ0YY92_9GAMM</name>
<keyword evidence="2" id="KW-1185">Reference proteome</keyword>
<gene>
    <name evidence="1" type="ORF">SR882_10320</name>
</gene>